<dbReference type="SUPFAM" id="SSF47413">
    <property type="entry name" value="lambda repressor-like DNA-binding domains"/>
    <property type="match status" value="1"/>
</dbReference>
<proteinExistence type="predicted"/>
<gene>
    <name evidence="3" type="primary">immR_2</name>
    <name evidence="3" type="ORF">CNLFYP112_03038</name>
</gene>
<keyword evidence="1" id="KW-0238">DNA-binding</keyword>
<dbReference type="AlphaFoldDB" id="A0A6N2W3K4"/>
<evidence type="ECO:0000256" key="1">
    <source>
        <dbReference type="ARBA" id="ARBA00023125"/>
    </source>
</evidence>
<sequence>MENRIREVRLKRHLIQEIVANEIGVTQQALSKYEHDISIIKVDVLIRIAQYFNVTTDYLLGLSEVKRDLQGQMRVNEVLNECYEIVEAYKCMDPLDQELLWEIIQSIKKNSIKRMQKEGDKC</sequence>
<name>A0A6N2W3K4_9FIRM</name>
<dbReference type="InterPro" id="IPR001387">
    <property type="entry name" value="Cro/C1-type_HTH"/>
</dbReference>
<dbReference type="PROSITE" id="PS50943">
    <property type="entry name" value="HTH_CROC1"/>
    <property type="match status" value="1"/>
</dbReference>
<accession>A0A6N2W3K4</accession>
<dbReference type="Gene3D" id="1.10.260.40">
    <property type="entry name" value="lambda repressor-like DNA-binding domains"/>
    <property type="match status" value="1"/>
</dbReference>
<evidence type="ECO:0000259" key="2">
    <source>
        <dbReference type="PROSITE" id="PS50943"/>
    </source>
</evidence>
<dbReference type="PANTHER" id="PTHR46558:SF11">
    <property type="entry name" value="HTH-TYPE TRANSCRIPTIONAL REGULATOR XRE"/>
    <property type="match status" value="1"/>
</dbReference>
<reference evidence="3" key="1">
    <citation type="submission" date="2019-11" db="EMBL/GenBank/DDBJ databases">
        <authorList>
            <person name="Feng L."/>
        </authorList>
    </citation>
    <scope>NUCLEOTIDE SEQUENCE</scope>
    <source>
        <strain evidence="3">CnexileLFYP112</strain>
    </source>
</reference>
<dbReference type="CDD" id="cd00093">
    <property type="entry name" value="HTH_XRE"/>
    <property type="match status" value="1"/>
</dbReference>
<feature type="domain" description="HTH cro/C1-type" evidence="2">
    <location>
        <begin position="5"/>
        <end position="59"/>
    </location>
</feature>
<dbReference type="InterPro" id="IPR010982">
    <property type="entry name" value="Lambda_DNA-bd_dom_sf"/>
</dbReference>
<organism evidence="3">
    <name type="scientific">[Clostridium] nexile</name>
    <dbReference type="NCBI Taxonomy" id="29361"/>
    <lineage>
        <taxon>Bacteria</taxon>
        <taxon>Bacillati</taxon>
        <taxon>Bacillota</taxon>
        <taxon>Clostridia</taxon>
        <taxon>Lachnospirales</taxon>
        <taxon>Lachnospiraceae</taxon>
        <taxon>Tyzzerella</taxon>
    </lineage>
</organism>
<dbReference type="GO" id="GO:0003677">
    <property type="term" value="F:DNA binding"/>
    <property type="evidence" value="ECO:0007669"/>
    <property type="project" value="UniProtKB-KW"/>
</dbReference>
<dbReference type="SMART" id="SM00530">
    <property type="entry name" value="HTH_XRE"/>
    <property type="match status" value="1"/>
</dbReference>
<dbReference type="EMBL" id="CACRTG010000041">
    <property type="protein sequence ID" value="VYT35542.1"/>
    <property type="molecule type" value="Genomic_DNA"/>
</dbReference>
<protein>
    <submittedName>
        <fullName evidence="3">HTH-type transcriptional regulator ImmR</fullName>
    </submittedName>
</protein>
<dbReference type="Pfam" id="PF01381">
    <property type="entry name" value="HTH_3"/>
    <property type="match status" value="1"/>
</dbReference>
<evidence type="ECO:0000313" key="3">
    <source>
        <dbReference type="EMBL" id="VYT35542.1"/>
    </source>
</evidence>
<dbReference type="PANTHER" id="PTHR46558">
    <property type="entry name" value="TRACRIPTIONAL REGULATORY PROTEIN-RELATED-RELATED"/>
    <property type="match status" value="1"/>
</dbReference>